<dbReference type="SUPFAM" id="SSF51905">
    <property type="entry name" value="FAD/NAD(P)-binding domain"/>
    <property type="match status" value="1"/>
</dbReference>
<protein>
    <submittedName>
        <fullName evidence="10">NAD(P)/FAD-dependent oxidoreductase</fullName>
    </submittedName>
</protein>
<dbReference type="PANTHER" id="PTHR43098:SF4">
    <property type="entry name" value="BLR3857 PROTEIN"/>
    <property type="match status" value="1"/>
</dbReference>
<evidence type="ECO:0000256" key="2">
    <source>
        <dbReference type="ARBA" id="ARBA00010139"/>
    </source>
</evidence>
<keyword evidence="5" id="KW-0521">NADP</keyword>
<dbReference type="InterPro" id="IPR036188">
    <property type="entry name" value="FAD/NAD-bd_sf"/>
</dbReference>
<dbReference type="EMBL" id="JAODYH010000004">
    <property type="protein sequence ID" value="MCT9810842.1"/>
    <property type="molecule type" value="Genomic_DNA"/>
</dbReference>
<proteinExistence type="inferred from homology"/>
<dbReference type="RefSeq" id="WP_261499979.1">
    <property type="nucleotide sequence ID" value="NZ_JAODYH010000004.1"/>
</dbReference>
<evidence type="ECO:0000256" key="7">
    <source>
        <dbReference type="ARBA" id="ARBA00023033"/>
    </source>
</evidence>
<evidence type="ECO:0000259" key="9">
    <source>
        <dbReference type="Pfam" id="PF07992"/>
    </source>
</evidence>
<keyword evidence="11" id="KW-1185">Reference proteome</keyword>
<dbReference type="InterPro" id="IPR023753">
    <property type="entry name" value="FAD/NAD-binding_dom"/>
</dbReference>
<keyword evidence="6" id="KW-0560">Oxidoreductase</keyword>
<comment type="similarity">
    <text evidence="2">Belongs to the FAD-binding monooxygenase family.</text>
</comment>
<dbReference type="PRINTS" id="PR00411">
    <property type="entry name" value="PNDRDTASEI"/>
</dbReference>
<dbReference type="Gene3D" id="3.50.50.60">
    <property type="entry name" value="FAD/NAD(P)-binding domain"/>
    <property type="match status" value="2"/>
</dbReference>
<keyword evidence="7" id="KW-0503">Monooxygenase</keyword>
<evidence type="ECO:0000313" key="10">
    <source>
        <dbReference type="EMBL" id="MCT9810842.1"/>
    </source>
</evidence>
<accession>A0ABT2PNJ6</accession>
<evidence type="ECO:0000256" key="3">
    <source>
        <dbReference type="ARBA" id="ARBA00022630"/>
    </source>
</evidence>
<comment type="cofactor">
    <cofactor evidence="1">
        <name>FAD</name>
        <dbReference type="ChEBI" id="CHEBI:57692"/>
    </cofactor>
</comment>
<reference evidence="10 11" key="1">
    <citation type="submission" date="2022-09" db="EMBL/GenBank/DDBJ databases">
        <title>Draft genome of isolate Be4.</title>
        <authorList>
            <person name="Sanchez-Castro I."/>
            <person name="Martinez-Rodriguez P."/>
            <person name="Descostes M."/>
            <person name="Merroun M."/>
        </authorList>
    </citation>
    <scope>NUCLEOTIDE SEQUENCE [LARGE SCALE GENOMIC DNA]</scope>
    <source>
        <strain evidence="10 11">Be4</strain>
    </source>
</reference>
<evidence type="ECO:0000256" key="5">
    <source>
        <dbReference type="ARBA" id="ARBA00022857"/>
    </source>
</evidence>
<keyword evidence="4" id="KW-0274">FAD</keyword>
<sequence>MTQDQAFAQDGAPHGFDPEVLREKYRQERERRLRAEGSAQYQAADGDYAAYLEDPYIASRIEREPLSRDTDVLVIGGGFGGLLASARLHEAGVTDFMIVEKAGDFGGTWYWNRYPGAACDIEAYIYLPLLEEVGYLPTEKYARGPEIREYSQIIGQKFDLYRRACFQTEITALRWDEATARWIAATNRGDEIRARFVCMSTGPLQRPKLPGIPGIQSFQSHSFHTSRWDYAYTGGNPGGGLTKLKDKRVGILGTGATALQCIPHLAEFAKHLYVFQRTPTSVDIRGNKPTDPEWAKTLKPGWQQQRMDNFNALVCGVQQEEDLVNDGWTEIFTQVGIEFSGMAEEAVKRRQLADFRKMESIRARVDALVHNKAAAEALKPYYNVMCKRPGFHDSYLQTFNQPNVTLVDTQGQGVERITASGVVANGQEHEIDCLIYATGFEFQTDFAHRNGYEIFGRDGLSLSEKNREGLSTLWGYHARGFPNCFIMGNGQSANTPNFTHMLNVGSKHIAHVIKHCLDHNVAAVEPTEQAEQAWVEHVMAFAGMRQKYDAECTPGYYNNEGKSSDLSAIRNNFYPGGAVAFIKMLEDWRATGQFNEFQLTRA</sequence>
<dbReference type="Proteomes" id="UP001525968">
    <property type="component" value="Unassembled WGS sequence"/>
</dbReference>
<evidence type="ECO:0000256" key="1">
    <source>
        <dbReference type="ARBA" id="ARBA00001974"/>
    </source>
</evidence>
<evidence type="ECO:0000256" key="4">
    <source>
        <dbReference type="ARBA" id="ARBA00022827"/>
    </source>
</evidence>
<name>A0ABT2PNJ6_9BURK</name>
<evidence type="ECO:0000256" key="6">
    <source>
        <dbReference type="ARBA" id="ARBA00023002"/>
    </source>
</evidence>
<feature type="region of interest" description="Disordered" evidence="8">
    <location>
        <begin position="1"/>
        <end position="21"/>
    </location>
</feature>
<comment type="caution">
    <text evidence="10">The sequence shown here is derived from an EMBL/GenBank/DDBJ whole genome shotgun (WGS) entry which is preliminary data.</text>
</comment>
<evidence type="ECO:0000313" key="11">
    <source>
        <dbReference type="Proteomes" id="UP001525968"/>
    </source>
</evidence>
<organism evidence="10 11">
    <name type="scientific">Acidovorax bellezanensis</name>
    <dbReference type="NCBI Taxonomy" id="2976702"/>
    <lineage>
        <taxon>Bacteria</taxon>
        <taxon>Pseudomonadati</taxon>
        <taxon>Pseudomonadota</taxon>
        <taxon>Betaproteobacteria</taxon>
        <taxon>Burkholderiales</taxon>
        <taxon>Comamonadaceae</taxon>
        <taxon>Acidovorax</taxon>
    </lineage>
</organism>
<dbReference type="Pfam" id="PF07992">
    <property type="entry name" value="Pyr_redox_2"/>
    <property type="match status" value="1"/>
</dbReference>
<dbReference type="InterPro" id="IPR050775">
    <property type="entry name" value="FAD-binding_Monooxygenases"/>
</dbReference>
<feature type="domain" description="FAD/NAD(P)-binding" evidence="9">
    <location>
        <begin position="71"/>
        <end position="282"/>
    </location>
</feature>
<dbReference type="PANTHER" id="PTHR43098">
    <property type="entry name" value="L-ORNITHINE N(5)-MONOOXYGENASE-RELATED"/>
    <property type="match status" value="1"/>
</dbReference>
<gene>
    <name evidence="10" type="ORF">N0K08_09360</name>
</gene>
<evidence type="ECO:0000256" key="8">
    <source>
        <dbReference type="SAM" id="MobiDB-lite"/>
    </source>
</evidence>
<keyword evidence="3" id="KW-0285">Flavoprotein</keyword>